<dbReference type="InterPro" id="IPR005107">
    <property type="entry name" value="CO_DH_flav_C"/>
</dbReference>
<keyword evidence="1" id="KW-0285">Flavoprotein</keyword>
<dbReference type="RefSeq" id="WP_184221878.1">
    <property type="nucleotide sequence ID" value="NZ_JACHIP010000008.1"/>
</dbReference>
<reference evidence="3 4" key="1">
    <citation type="submission" date="2020-08" db="EMBL/GenBank/DDBJ databases">
        <title>Genomic Encyclopedia of Type Strains, Phase IV (KMG-V): Genome sequencing to study the core and pangenomes of soil and plant-associated prokaryotes.</title>
        <authorList>
            <person name="Whitman W."/>
        </authorList>
    </citation>
    <scope>NUCLEOTIDE SEQUENCE [LARGE SCALE GENOMIC DNA]</scope>
    <source>
        <strain evidence="3 4">M8UP14</strain>
    </source>
</reference>
<dbReference type="Gene3D" id="3.30.465.10">
    <property type="match status" value="2"/>
</dbReference>
<keyword evidence="4" id="KW-1185">Reference proteome</keyword>
<dbReference type="Proteomes" id="UP000540989">
    <property type="component" value="Unassembled WGS sequence"/>
</dbReference>
<dbReference type="InterPro" id="IPR016166">
    <property type="entry name" value="FAD-bd_PCMH"/>
</dbReference>
<dbReference type="SMART" id="SM01092">
    <property type="entry name" value="CO_deh_flav_C"/>
    <property type="match status" value="1"/>
</dbReference>
<dbReference type="PANTHER" id="PTHR42659">
    <property type="entry name" value="XANTHINE DEHYDROGENASE SUBUNIT C-RELATED"/>
    <property type="match status" value="1"/>
</dbReference>
<keyword evidence="1" id="KW-0274">FAD</keyword>
<dbReference type="InterPro" id="IPR002346">
    <property type="entry name" value="Mopterin_DH_FAD-bd"/>
</dbReference>
<dbReference type="PANTHER" id="PTHR42659:SF1">
    <property type="entry name" value="OXIDOREDUCTASE"/>
    <property type="match status" value="1"/>
</dbReference>
<accession>A0A7W8E627</accession>
<dbReference type="InterPro" id="IPR036318">
    <property type="entry name" value="FAD-bd_PCMH-like_sf"/>
</dbReference>
<dbReference type="Pfam" id="PF03450">
    <property type="entry name" value="CO_deh_flav_C"/>
    <property type="match status" value="1"/>
</dbReference>
<comment type="caution">
    <text evidence="3">The sequence shown here is derived from an EMBL/GenBank/DDBJ whole genome shotgun (WGS) entry which is preliminary data.</text>
</comment>
<dbReference type="InterPro" id="IPR051312">
    <property type="entry name" value="Diverse_Substr_Oxidored"/>
</dbReference>
<evidence type="ECO:0000313" key="4">
    <source>
        <dbReference type="Proteomes" id="UP000540989"/>
    </source>
</evidence>
<dbReference type="SUPFAM" id="SSF56176">
    <property type="entry name" value="FAD-binding/transporter-associated domain-like"/>
    <property type="match status" value="1"/>
</dbReference>
<dbReference type="SUPFAM" id="SSF55447">
    <property type="entry name" value="CO dehydrogenase flavoprotein C-terminal domain-like"/>
    <property type="match status" value="1"/>
</dbReference>
<evidence type="ECO:0000313" key="3">
    <source>
        <dbReference type="EMBL" id="MBB5059914.1"/>
    </source>
</evidence>
<dbReference type="Pfam" id="PF00941">
    <property type="entry name" value="FAD_binding_5"/>
    <property type="match status" value="1"/>
</dbReference>
<evidence type="ECO:0000259" key="2">
    <source>
        <dbReference type="PROSITE" id="PS51387"/>
    </source>
</evidence>
<feature type="domain" description="FAD-binding PCMH-type" evidence="2">
    <location>
        <begin position="1"/>
        <end position="229"/>
    </location>
</feature>
<dbReference type="AlphaFoldDB" id="A0A7W8E627"/>
<proteinExistence type="predicted"/>
<keyword evidence="3" id="KW-0560">Oxidoreductase</keyword>
<dbReference type="InterPro" id="IPR016169">
    <property type="entry name" value="FAD-bd_PCMH_sub2"/>
</dbReference>
<organism evidence="3 4">
    <name type="scientific">Granulicella aggregans</name>
    <dbReference type="NCBI Taxonomy" id="474949"/>
    <lineage>
        <taxon>Bacteria</taxon>
        <taxon>Pseudomonadati</taxon>
        <taxon>Acidobacteriota</taxon>
        <taxon>Terriglobia</taxon>
        <taxon>Terriglobales</taxon>
        <taxon>Acidobacteriaceae</taxon>
        <taxon>Granulicella</taxon>
    </lineage>
</organism>
<name>A0A7W8E627_9BACT</name>
<dbReference type="PROSITE" id="PS51387">
    <property type="entry name" value="FAD_PCMH"/>
    <property type="match status" value="1"/>
</dbReference>
<dbReference type="EC" id="1.17.1.4" evidence="3"/>
<dbReference type="GO" id="GO:0071949">
    <property type="term" value="F:FAD binding"/>
    <property type="evidence" value="ECO:0007669"/>
    <property type="project" value="InterPro"/>
</dbReference>
<dbReference type="Gene3D" id="3.30.390.50">
    <property type="entry name" value="CO dehydrogenase flavoprotein, C-terminal domain"/>
    <property type="match status" value="1"/>
</dbReference>
<dbReference type="InterPro" id="IPR016167">
    <property type="entry name" value="FAD-bd_PCMH_sub1"/>
</dbReference>
<gene>
    <name evidence="3" type="ORF">HDF16_004648</name>
</gene>
<evidence type="ECO:0000256" key="1">
    <source>
        <dbReference type="ARBA" id="ARBA00022827"/>
    </source>
</evidence>
<dbReference type="Gene3D" id="3.30.43.10">
    <property type="entry name" value="Uridine Diphospho-n-acetylenolpyruvylglucosamine Reductase, domain 2"/>
    <property type="match status" value="1"/>
</dbReference>
<dbReference type="EMBL" id="JACHIP010000008">
    <property type="protein sequence ID" value="MBB5059914.1"/>
    <property type="molecule type" value="Genomic_DNA"/>
</dbReference>
<protein>
    <submittedName>
        <fullName evidence="3">Xanthine dehydrogenase YagS FAD-binding subunit</fullName>
        <ecNumber evidence="3">1.17.1.4</ecNumber>
    </submittedName>
</protein>
<dbReference type="GO" id="GO:0004854">
    <property type="term" value="F:xanthine dehydrogenase activity"/>
    <property type="evidence" value="ECO:0007669"/>
    <property type="project" value="UniProtKB-EC"/>
</dbReference>
<dbReference type="InterPro" id="IPR036683">
    <property type="entry name" value="CO_DH_flav_C_dom_sf"/>
</dbReference>
<sequence length="347" mass="36851">MKSFNYERASAPEGAIHAGAAKGAKFLAGGTNLVDLMKYGIESPSTLVDINHLELKQVVANPDGGVIIDALVRNSDLADHPLIKTQYPLLSQALLSGASPQLRNMATTGGNLMQRTRCYYFTDVNFPACNKRAPGSGCAAIKGYNRIHAVLGQTDKGSTSGESCIATNPSDMNVAMAALGAKIEVEGPKGKRTISFADFHKLPGATPWIETALRPDELIIAVTLPPAKFAKNAYYLKARDRNSYAFALISVAAGLEMDGDTIKSAGLALGGVAHKPWRNLEAEKALAGKATSPEVFRRAAEIMLRDAKGYEHNTFKIEMAKQGVVRALTLASLGTSETQGTSEGTQA</sequence>